<keyword evidence="2" id="KW-0378">Hydrolase</keyword>
<comment type="similarity">
    <text evidence="4">Belongs to the SIMIBI class G3E GTPase family. ZNG1 subfamily.</text>
</comment>
<dbReference type="SUPFAM" id="SSF90002">
    <property type="entry name" value="Hypothetical protein YjiA, C-terminal domain"/>
    <property type="match status" value="1"/>
</dbReference>
<dbReference type="Gene3D" id="3.40.50.300">
    <property type="entry name" value="P-loop containing nucleotide triphosphate hydrolases"/>
    <property type="match status" value="1"/>
</dbReference>
<keyword evidence="9" id="KW-1185">Reference proteome</keyword>
<dbReference type="AlphaFoldDB" id="A0A8J2YCV8"/>
<evidence type="ECO:0000256" key="5">
    <source>
        <dbReference type="ARBA" id="ARBA00045658"/>
    </source>
</evidence>
<dbReference type="Proteomes" id="UP000602745">
    <property type="component" value="Unassembled WGS sequence"/>
</dbReference>
<dbReference type="Gene3D" id="3.30.1220.10">
    <property type="entry name" value="CobW-like, C-terminal domain"/>
    <property type="match status" value="1"/>
</dbReference>
<evidence type="ECO:0000259" key="7">
    <source>
        <dbReference type="SMART" id="SM00833"/>
    </source>
</evidence>
<dbReference type="GO" id="GO:0005737">
    <property type="term" value="C:cytoplasm"/>
    <property type="evidence" value="ECO:0007669"/>
    <property type="project" value="TreeGrafter"/>
</dbReference>
<keyword evidence="1" id="KW-0547">Nucleotide-binding</keyword>
<dbReference type="InterPro" id="IPR051316">
    <property type="entry name" value="Zinc-reg_GTPase_activator"/>
</dbReference>
<proteinExistence type="inferred from homology"/>
<dbReference type="CDD" id="cd03112">
    <property type="entry name" value="CobW-like"/>
    <property type="match status" value="1"/>
</dbReference>
<dbReference type="GO" id="GO:0000166">
    <property type="term" value="F:nucleotide binding"/>
    <property type="evidence" value="ECO:0007669"/>
    <property type="project" value="UniProtKB-KW"/>
</dbReference>
<dbReference type="InterPro" id="IPR003495">
    <property type="entry name" value="CobW/HypB/UreG_nucleotide-bd"/>
</dbReference>
<reference evidence="8" key="2">
    <citation type="submission" date="2020-09" db="EMBL/GenBank/DDBJ databases">
        <authorList>
            <person name="Sun Q."/>
            <person name="Sedlacek I."/>
        </authorList>
    </citation>
    <scope>NUCLEOTIDE SEQUENCE</scope>
    <source>
        <strain evidence="8">CCM 7684</strain>
    </source>
</reference>
<comment type="caution">
    <text evidence="8">The sequence shown here is derived from an EMBL/GenBank/DDBJ whole genome shotgun (WGS) entry which is preliminary data.</text>
</comment>
<dbReference type="RefSeq" id="WP_188408245.1">
    <property type="nucleotide sequence ID" value="NZ_BMCP01000001.1"/>
</dbReference>
<evidence type="ECO:0000256" key="2">
    <source>
        <dbReference type="ARBA" id="ARBA00022801"/>
    </source>
</evidence>
<name>A0A8J2YCV8_9RHOB</name>
<comment type="catalytic activity">
    <reaction evidence="6">
        <text>GTP + H2O = GDP + phosphate + H(+)</text>
        <dbReference type="Rhea" id="RHEA:19669"/>
        <dbReference type="ChEBI" id="CHEBI:15377"/>
        <dbReference type="ChEBI" id="CHEBI:15378"/>
        <dbReference type="ChEBI" id="CHEBI:37565"/>
        <dbReference type="ChEBI" id="CHEBI:43474"/>
        <dbReference type="ChEBI" id="CHEBI:58189"/>
    </reaction>
    <physiologicalReaction direction="left-to-right" evidence="6">
        <dbReference type="Rhea" id="RHEA:19670"/>
    </physiologicalReaction>
</comment>
<accession>A0A8J2YCV8</accession>
<dbReference type="InterPro" id="IPR027417">
    <property type="entry name" value="P-loop_NTPase"/>
</dbReference>
<evidence type="ECO:0000256" key="1">
    <source>
        <dbReference type="ARBA" id="ARBA00022741"/>
    </source>
</evidence>
<dbReference type="InterPro" id="IPR036627">
    <property type="entry name" value="CobW-likC_sf"/>
</dbReference>
<evidence type="ECO:0000256" key="3">
    <source>
        <dbReference type="ARBA" id="ARBA00023186"/>
    </source>
</evidence>
<feature type="domain" description="CobW C-terminal" evidence="7">
    <location>
        <begin position="216"/>
        <end position="318"/>
    </location>
</feature>
<evidence type="ECO:0000313" key="8">
    <source>
        <dbReference type="EMBL" id="GGE31896.1"/>
    </source>
</evidence>
<protein>
    <submittedName>
        <fullName evidence="8">Cobalamin biosynthesis protein CobW</fullName>
    </submittedName>
</protein>
<keyword evidence="3" id="KW-0143">Chaperone</keyword>
<evidence type="ECO:0000256" key="6">
    <source>
        <dbReference type="ARBA" id="ARBA00049117"/>
    </source>
</evidence>
<dbReference type="SUPFAM" id="SSF52540">
    <property type="entry name" value="P-loop containing nucleoside triphosphate hydrolases"/>
    <property type="match status" value="1"/>
</dbReference>
<dbReference type="Pfam" id="PF07683">
    <property type="entry name" value="CobW_C"/>
    <property type="match status" value="1"/>
</dbReference>
<dbReference type="Pfam" id="PF02492">
    <property type="entry name" value="cobW"/>
    <property type="match status" value="1"/>
</dbReference>
<evidence type="ECO:0000313" key="9">
    <source>
        <dbReference type="Proteomes" id="UP000602745"/>
    </source>
</evidence>
<dbReference type="GO" id="GO:0016787">
    <property type="term" value="F:hydrolase activity"/>
    <property type="evidence" value="ECO:0007669"/>
    <property type="project" value="UniProtKB-KW"/>
</dbReference>
<dbReference type="PANTHER" id="PTHR13748">
    <property type="entry name" value="COBW-RELATED"/>
    <property type="match status" value="1"/>
</dbReference>
<gene>
    <name evidence="8" type="ORF">GCM10007276_06380</name>
</gene>
<dbReference type="InterPro" id="IPR011629">
    <property type="entry name" value="CobW-like_C"/>
</dbReference>
<comment type="function">
    <text evidence="5">Zinc chaperone that directly transfers zinc cofactor to target proteins, thereby activating them. Zinc is transferred from the CXCC motif in the GTPase domain to the zinc binding site in target proteins in a process requiring GTP hydrolysis.</text>
</comment>
<organism evidence="8 9">
    <name type="scientific">Agaricicola taiwanensis</name>
    <dbReference type="NCBI Taxonomy" id="591372"/>
    <lineage>
        <taxon>Bacteria</taxon>
        <taxon>Pseudomonadati</taxon>
        <taxon>Pseudomonadota</taxon>
        <taxon>Alphaproteobacteria</taxon>
        <taxon>Rhodobacterales</taxon>
        <taxon>Paracoccaceae</taxon>
        <taxon>Agaricicola</taxon>
    </lineage>
</organism>
<evidence type="ECO:0000256" key="4">
    <source>
        <dbReference type="ARBA" id="ARBA00034320"/>
    </source>
</evidence>
<sequence length="332" mass="36000">MTPITLLTGFLGSGKTTLLSRLLKSNDFRDTAVIINEFGDVSLDHDLVDSADETIVTLSNGCLCCQVSSDLASTLSELNRRRSAGEITFKRVMIETSGLADPVPLLHALGTDHVIAMDFTLAGVVTVVDAVAGKMTLERYGEARRQVALADVLLMSKVDLEEARREETTEILATINPAATVADACHWDGSAASALIASGVKATMPRMFGRRHSQRFSTVTLLRERPLPALAVPLLLEGLAAHLGDRLLRLKGLIALEEIADRPMVVHAVQHMVHKPEWLDAWPSPDRRSRIVLIGHDILPDWPGLLLDAIEDEVRDAAAASIDRKAAYPKAG</sequence>
<dbReference type="PANTHER" id="PTHR13748:SF62">
    <property type="entry name" value="COBW DOMAIN-CONTAINING PROTEIN"/>
    <property type="match status" value="1"/>
</dbReference>
<reference evidence="8" key="1">
    <citation type="journal article" date="2014" name="Int. J. Syst. Evol. Microbiol.">
        <title>Complete genome sequence of Corynebacterium casei LMG S-19264T (=DSM 44701T), isolated from a smear-ripened cheese.</title>
        <authorList>
            <consortium name="US DOE Joint Genome Institute (JGI-PGF)"/>
            <person name="Walter F."/>
            <person name="Albersmeier A."/>
            <person name="Kalinowski J."/>
            <person name="Ruckert C."/>
        </authorList>
    </citation>
    <scope>NUCLEOTIDE SEQUENCE</scope>
    <source>
        <strain evidence="8">CCM 7684</strain>
    </source>
</reference>
<dbReference type="EMBL" id="BMCP01000001">
    <property type="protein sequence ID" value="GGE31896.1"/>
    <property type="molecule type" value="Genomic_DNA"/>
</dbReference>
<dbReference type="SMART" id="SM00833">
    <property type="entry name" value="CobW_C"/>
    <property type="match status" value="1"/>
</dbReference>